<sequence>MLILIFMLINLDIGGYVDNRPFVGFSDSILFSGSARGWIDVKTTQDIYGAHTALDIMIPYDTVMNIQRNEIEISRLAAWIGPYNLRAALGRQLINWGTSRVFKCLDFFNRINYFEPGYERKGVDAMQATWSFSQRSSARVLCKPLLTFDESLFAGRLATSIFHNDIGLNAFYQKEPELIAGGIDLAGELIVGYWAEAAHWQNDTAEYHKSSFGIDYTLPWSIYVMAEYFHDISGQFDPAQYDFDLIYNGLRSTLARDYLYLSAGIMPNMYLRPAFNAIINLNDQGTTLMPNIFYALFDNVDLNIGANILIGDDISEFRNINPYNVIIYSWLKIYL</sequence>
<dbReference type="EMBL" id="MEUM01000161">
    <property type="protein sequence ID" value="OGC38889.1"/>
    <property type="molecule type" value="Genomic_DNA"/>
</dbReference>
<dbReference type="AlphaFoldDB" id="A0A1F4U1Z1"/>
<reference evidence="1 2" key="1">
    <citation type="journal article" date="2016" name="Nat. Commun.">
        <title>Thousands of microbial genomes shed light on interconnected biogeochemical processes in an aquifer system.</title>
        <authorList>
            <person name="Anantharaman K."/>
            <person name="Brown C.T."/>
            <person name="Hug L.A."/>
            <person name="Sharon I."/>
            <person name="Castelle C.J."/>
            <person name="Probst A.J."/>
            <person name="Thomas B.C."/>
            <person name="Singh A."/>
            <person name="Wilkins M.J."/>
            <person name="Karaoz U."/>
            <person name="Brodie E.L."/>
            <person name="Williams K.H."/>
            <person name="Hubbard S.S."/>
            <person name="Banfield J.F."/>
        </authorList>
    </citation>
    <scope>NUCLEOTIDE SEQUENCE [LARGE SCALE GENOMIC DNA]</scope>
</reference>
<dbReference type="Proteomes" id="UP000177025">
    <property type="component" value="Unassembled WGS sequence"/>
</dbReference>
<accession>A0A1F4U1Z1</accession>
<name>A0A1F4U1Z1_UNCW3</name>
<proteinExistence type="predicted"/>
<organism evidence="1 2">
    <name type="scientific">candidate division WOR-3 bacterium RBG_13_43_14</name>
    <dbReference type="NCBI Taxonomy" id="1802590"/>
    <lineage>
        <taxon>Bacteria</taxon>
        <taxon>Bacteria division WOR-3</taxon>
    </lineage>
</organism>
<evidence type="ECO:0000313" key="2">
    <source>
        <dbReference type="Proteomes" id="UP000177025"/>
    </source>
</evidence>
<comment type="caution">
    <text evidence="1">The sequence shown here is derived from an EMBL/GenBank/DDBJ whole genome shotgun (WGS) entry which is preliminary data.</text>
</comment>
<protein>
    <recommendedName>
        <fullName evidence="3">Alginate export domain-containing protein</fullName>
    </recommendedName>
</protein>
<evidence type="ECO:0000313" key="1">
    <source>
        <dbReference type="EMBL" id="OGC38889.1"/>
    </source>
</evidence>
<gene>
    <name evidence="1" type="ORF">A2Y85_01645</name>
</gene>
<evidence type="ECO:0008006" key="3">
    <source>
        <dbReference type="Google" id="ProtNLM"/>
    </source>
</evidence>